<feature type="non-terminal residue" evidence="4">
    <location>
        <position position="141"/>
    </location>
</feature>
<evidence type="ECO:0000256" key="3">
    <source>
        <dbReference type="SAM" id="MobiDB-lite"/>
    </source>
</evidence>
<accession>D2W6F9</accession>
<proteinExistence type="predicted"/>
<dbReference type="GO" id="GO:1990904">
    <property type="term" value="C:ribonucleoprotein complex"/>
    <property type="evidence" value="ECO:0007669"/>
    <property type="project" value="UniProtKB-KW"/>
</dbReference>
<dbReference type="RefSeq" id="XP_002668088.1">
    <property type="nucleotide sequence ID" value="XM_002668042.1"/>
</dbReference>
<gene>
    <name evidence="4" type="ORF">NAEGRDRAFT_77003</name>
</gene>
<name>D2W6F9_NAEGR</name>
<keyword evidence="2" id="KW-0687">Ribonucleoprotein</keyword>
<evidence type="ECO:0000256" key="2">
    <source>
        <dbReference type="ARBA" id="ARBA00023274"/>
    </source>
</evidence>
<dbReference type="Pfam" id="PF04758">
    <property type="entry name" value="Ribosomal_S30"/>
    <property type="match status" value="1"/>
</dbReference>
<dbReference type="VEuPathDB" id="AmoebaDB:NAEGRDRAFT_77003"/>
<evidence type="ECO:0000313" key="4">
    <source>
        <dbReference type="EMBL" id="EFC35344.1"/>
    </source>
</evidence>
<organism evidence="5">
    <name type="scientific">Naegleria gruberi</name>
    <name type="common">Amoeba</name>
    <dbReference type="NCBI Taxonomy" id="5762"/>
    <lineage>
        <taxon>Eukaryota</taxon>
        <taxon>Discoba</taxon>
        <taxon>Heterolobosea</taxon>
        <taxon>Tetramitia</taxon>
        <taxon>Eutetramitia</taxon>
        <taxon>Vahlkampfiidae</taxon>
        <taxon>Naegleria</taxon>
    </lineage>
</organism>
<keyword evidence="5" id="KW-1185">Reference proteome</keyword>
<evidence type="ECO:0000313" key="5">
    <source>
        <dbReference type="Proteomes" id="UP000006671"/>
    </source>
</evidence>
<evidence type="ECO:0000256" key="1">
    <source>
        <dbReference type="ARBA" id="ARBA00022980"/>
    </source>
</evidence>
<feature type="region of interest" description="Disordered" evidence="3">
    <location>
        <begin position="122"/>
        <end position="141"/>
    </location>
</feature>
<keyword evidence="1" id="KW-0689">Ribosomal protein</keyword>
<feature type="compositionally biased region" description="Basic residues" evidence="3">
    <location>
        <begin position="129"/>
        <end position="141"/>
    </location>
</feature>
<dbReference type="GO" id="GO:0003735">
    <property type="term" value="F:structural constituent of ribosome"/>
    <property type="evidence" value="ECO:0007669"/>
    <property type="project" value="InterPro"/>
</dbReference>
<dbReference type="InParanoid" id="D2W6F9"/>
<dbReference type="KEGG" id="ngr:NAEGRDRAFT_77003"/>
<sequence>MAIMYGGLARSGKVKYQTPRVEKTSDSSYHGGCAKYKIKSSNNLSYSGGAHRLEKNFTEELKVYDQYKENHQRCDWVEERANIKRSEPVLLNSFHKFNTEKGFNKMEWNSMKKEENILKNRYNYNPNAKNHKKWHRNHPKD</sequence>
<reference evidence="4 5" key="1">
    <citation type="journal article" date="2010" name="Cell">
        <title>The genome of Naegleria gruberi illuminates early eukaryotic versatility.</title>
        <authorList>
            <person name="Fritz-Laylin L.K."/>
            <person name="Prochnik S.E."/>
            <person name="Ginger M.L."/>
            <person name="Dacks J.B."/>
            <person name="Carpenter M.L."/>
            <person name="Field M.C."/>
            <person name="Kuo A."/>
            <person name="Paredez A."/>
            <person name="Chapman J."/>
            <person name="Pham J."/>
            <person name="Shu S."/>
            <person name="Neupane R."/>
            <person name="Cipriano M."/>
            <person name="Mancuso J."/>
            <person name="Tu H."/>
            <person name="Salamov A."/>
            <person name="Lindquist E."/>
            <person name="Shapiro H."/>
            <person name="Lucas S."/>
            <person name="Grigoriev I.V."/>
            <person name="Cande W.Z."/>
            <person name="Fulton C."/>
            <person name="Rokhsar D.S."/>
            <person name="Dawson S.C."/>
        </authorList>
    </citation>
    <scope>NUCLEOTIDE SEQUENCE [LARGE SCALE GENOMIC DNA]</scope>
    <source>
        <strain evidence="4 5">NEG-M</strain>
    </source>
</reference>
<dbReference type="EMBL" id="GG739341">
    <property type="protein sequence ID" value="EFC35344.1"/>
    <property type="molecule type" value="Genomic_DNA"/>
</dbReference>
<dbReference type="OrthoDB" id="199599at2759"/>
<dbReference type="GO" id="GO:0006412">
    <property type="term" value="P:translation"/>
    <property type="evidence" value="ECO:0007669"/>
    <property type="project" value="InterPro"/>
</dbReference>
<dbReference type="Proteomes" id="UP000006671">
    <property type="component" value="Unassembled WGS sequence"/>
</dbReference>
<dbReference type="GO" id="GO:0005840">
    <property type="term" value="C:ribosome"/>
    <property type="evidence" value="ECO:0007669"/>
    <property type="project" value="UniProtKB-KW"/>
</dbReference>
<dbReference type="GeneID" id="8858664"/>
<dbReference type="AlphaFoldDB" id="D2W6F9"/>
<protein>
    <submittedName>
        <fullName evidence="4">Predicted protein</fullName>
    </submittedName>
</protein>
<dbReference type="InterPro" id="IPR006846">
    <property type="entry name" value="Ribosomal_eS30"/>
</dbReference>